<keyword evidence="3" id="KW-1185">Reference proteome</keyword>
<feature type="region of interest" description="Disordered" evidence="1">
    <location>
        <begin position="1"/>
        <end position="24"/>
    </location>
</feature>
<name>A0A0C3B869_SERVB</name>
<evidence type="ECO:0000313" key="2">
    <source>
        <dbReference type="EMBL" id="KIM28339.1"/>
    </source>
</evidence>
<dbReference type="OrthoDB" id="3232644at2759"/>
<evidence type="ECO:0000313" key="3">
    <source>
        <dbReference type="Proteomes" id="UP000054097"/>
    </source>
</evidence>
<sequence length="671" mass="75473">MPPKRGRGKATKNHATATRTIPKGVNGKAKKSAIAAVMLRTPPELWRMIIDFACTFELEFDYSPRSARAKAALGLVGNPASDDEPPFDYIPYLKGRKLALQTRRNLLLVCKSWNEMAKDHTYTTVVISDSSRPFITGLITRFLANPSLGDRIRRLELNFSVNRYSVELIGAQVRGLLKHCKNVEVVDDHVRREANKRSVSPIEISAQAIGEIPFAVAMGNRAFGTLKHARFSRGSTAAFTLEWFITLMQRLRRIEIVCLSDFPGWGDLPITQENPRNNPGNNGNGARRRRSSRDSEDSDEGDDSDSDPDDADDEDFAPPDPLDLEHVHTLNMAQIKETKNVQFANAFTKYVCSWGLPAVEQLALSIYNAECIPTLLLKQVGDNLTTLCLHHFNVSQARANQEENATTVTGSRPQASRTMTLDDRKVVLPKVHTVMVIPSSTSTDWVDIFSTPNLKKYILSYYSYSPTPHDPSPVPLDPEHPPKEDVAWFGPPTAKLPWGEHWKKLRAQLELVLDRTKMPCVEEVWMQDCQFMDAVATMSDDMIDFFNRWEEKLKEIDVDLTGGQGERDEQGKLGRPPTWSEAKAVWTPLWDERRAQKAAKLEERKRQQEQKEQEKKLAEDARKRKVEEQKAKEAEAAAALSTVEGQTLALPDANAPQSANDIEQADSIPHE</sequence>
<dbReference type="HOGENOM" id="CLU_409488_0_0_1"/>
<organism evidence="2 3">
    <name type="scientific">Serendipita vermifera MAFF 305830</name>
    <dbReference type="NCBI Taxonomy" id="933852"/>
    <lineage>
        <taxon>Eukaryota</taxon>
        <taxon>Fungi</taxon>
        <taxon>Dikarya</taxon>
        <taxon>Basidiomycota</taxon>
        <taxon>Agaricomycotina</taxon>
        <taxon>Agaricomycetes</taxon>
        <taxon>Sebacinales</taxon>
        <taxon>Serendipitaceae</taxon>
        <taxon>Serendipita</taxon>
    </lineage>
</organism>
<feature type="compositionally biased region" description="Basic and acidic residues" evidence="1">
    <location>
        <begin position="598"/>
        <end position="635"/>
    </location>
</feature>
<dbReference type="Proteomes" id="UP000054097">
    <property type="component" value="Unassembled WGS sequence"/>
</dbReference>
<feature type="region of interest" description="Disordered" evidence="1">
    <location>
        <begin position="598"/>
        <end position="671"/>
    </location>
</feature>
<dbReference type="AlphaFoldDB" id="A0A0C3B869"/>
<dbReference type="EMBL" id="KN824293">
    <property type="protein sequence ID" value="KIM28339.1"/>
    <property type="molecule type" value="Genomic_DNA"/>
</dbReference>
<feature type="compositionally biased region" description="Basic residues" evidence="1">
    <location>
        <begin position="1"/>
        <end position="12"/>
    </location>
</feature>
<gene>
    <name evidence="2" type="ORF">M408DRAFT_8764</name>
</gene>
<reference evidence="2 3" key="1">
    <citation type="submission" date="2014-04" db="EMBL/GenBank/DDBJ databases">
        <authorList>
            <consortium name="DOE Joint Genome Institute"/>
            <person name="Kuo A."/>
            <person name="Zuccaro A."/>
            <person name="Kohler A."/>
            <person name="Nagy L.G."/>
            <person name="Floudas D."/>
            <person name="Copeland A."/>
            <person name="Barry K.W."/>
            <person name="Cichocki N."/>
            <person name="Veneault-Fourrey C."/>
            <person name="LaButti K."/>
            <person name="Lindquist E.A."/>
            <person name="Lipzen A."/>
            <person name="Lundell T."/>
            <person name="Morin E."/>
            <person name="Murat C."/>
            <person name="Sun H."/>
            <person name="Tunlid A."/>
            <person name="Henrissat B."/>
            <person name="Grigoriev I.V."/>
            <person name="Hibbett D.S."/>
            <person name="Martin F."/>
            <person name="Nordberg H.P."/>
            <person name="Cantor M.N."/>
            <person name="Hua S.X."/>
        </authorList>
    </citation>
    <scope>NUCLEOTIDE SEQUENCE [LARGE SCALE GENOMIC DNA]</scope>
    <source>
        <strain evidence="2 3">MAFF 305830</strain>
    </source>
</reference>
<reference evidence="3" key="2">
    <citation type="submission" date="2015-01" db="EMBL/GenBank/DDBJ databases">
        <title>Evolutionary Origins and Diversification of the Mycorrhizal Mutualists.</title>
        <authorList>
            <consortium name="DOE Joint Genome Institute"/>
            <consortium name="Mycorrhizal Genomics Consortium"/>
            <person name="Kohler A."/>
            <person name="Kuo A."/>
            <person name="Nagy L.G."/>
            <person name="Floudas D."/>
            <person name="Copeland A."/>
            <person name="Barry K.W."/>
            <person name="Cichocki N."/>
            <person name="Veneault-Fourrey C."/>
            <person name="LaButti K."/>
            <person name="Lindquist E.A."/>
            <person name="Lipzen A."/>
            <person name="Lundell T."/>
            <person name="Morin E."/>
            <person name="Murat C."/>
            <person name="Riley R."/>
            <person name="Ohm R."/>
            <person name="Sun H."/>
            <person name="Tunlid A."/>
            <person name="Henrissat B."/>
            <person name="Grigoriev I.V."/>
            <person name="Hibbett D.S."/>
            <person name="Martin F."/>
        </authorList>
    </citation>
    <scope>NUCLEOTIDE SEQUENCE [LARGE SCALE GENOMIC DNA]</scope>
    <source>
        <strain evidence="3">MAFF 305830</strain>
    </source>
</reference>
<evidence type="ECO:0000256" key="1">
    <source>
        <dbReference type="SAM" id="MobiDB-lite"/>
    </source>
</evidence>
<protein>
    <submittedName>
        <fullName evidence="2">Uncharacterized protein</fullName>
    </submittedName>
</protein>
<accession>A0A0C3B869</accession>
<feature type="compositionally biased region" description="Low complexity" evidence="1">
    <location>
        <begin position="273"/>
        <end position="285"/>
    </location>
</feature>
<feature type="region of interest" description="Disordered" evidence="1">
    <location>
        <begin position="268"/>
        <end position="323"/>
    </location>
</feature>
<proteinExistence type="predicted"/>
<feature type="region of interest" description="Disordered" evidence="1">
    <location>
        <begin position="560"/>
        <end position="581"/>
    </location>
</feature>
<feature type="compositionally biased region" description="Acidic residues" evidence="1">
    <location>
        <begin position="296"/>
        <end position="317"/>
    </location>
</feature>